<accession>A0AAV2YHU1</accession>
<dbReference type="EMBL" id="DAKRPA010000316">
    <property type="protein sequence ID" value="DAZ93438.1"/>
    <property type="molecule type" value="Genomic_DNA"/>
</dbReference>
<protein>
    <submittedName>
        <fullName evidence="2">Uncharacterized protein</fullName>
    </submittedName>
</protein>
<feature type="compositionally biased region" description="Low complexity" evidence="1">
    <location>
        <begin position="13"/>
        <end position="27"/>
    </location>
</feature>
<dbReference type="AlphaFoldDB" id="A0AAV2YHU1"/>
<feature type="compositionally biased region" description="Gly residues" evidence="1">
    <location>
        <begin position="34"/>
        <end position="52"/>
    </location>
</feature>
<reference evidence="2" key="1">
    <citation type="submission" date="2022-11" db="EMBL/GenBank/DDBJ databases">
        <authorList>
            <person name="Morgan W.R."/>
            <person name="Tartar A."/>
        </authorList>
    </citation>
    <scope>NUCLEOTIDE SEQUENCE</scope>
    <source>
        <strain evidence="2">ARSEF 373</strain>
    </source>
</reference>
<gene>
    <name evidence="2" type="ORF">N0F65_003135</name>
</gene>
<feature type="region of interest" description="Disordered" evidence="1">
    <location>
        <begin position="1"/>
        <end position="61"/>
    </location>
</feature>
<keyword evidence="3" id="KW-1185">Reference proteome</keyword>
<organism evidence="2 3">
    <name type="scientific">Lagenidium giganteum</name>
    <dbReference type="NCBI Taxonomy" id="4803"/>
    <lineage>
        <taxon>Eukaryota</taxon>
        <taxon>Sar</taxon>
        <taxon>Stramenopiles</taxon>
        <taxon>Oomycota</taxon>
        <taxon>Peronosporomycetes</taxon>
        <taxon>Pythiales</taxon>
        <taxon>Pythiaceae</taxon>
    </lineage>
</organism>
<reference evidence="2" key="2">
    <citation type="journal article" date="2023" name="Microbiol Resour">
        <title>Decontamination and Annotation of the Draft Genome Sequence of the Oomycete Lagenidium giganteum ARSEF 373.</title>
        <authorList>
            <person name="Morgan W.R."/>
            <person name="Tartar A."/>
        </authorList>
    </citation>
    <scope>NUCLEOTIDE SEQUENCE</scope>
    <source>
        <strain evidence="2">ARSEF 373</strain>
    </source>
</reference>
<proteinExistence type="predicted"/>
<name>A0AAV2YHU1_9STRA</name>
<evidence type="ECO:0000313" key="2">
    <source>
        <dbReference type="EMBL" id="DAZ93438.1"/>
    </source>
</evidence>
<sequence length="185" mass="19529">MDDESEAAGTVEAPPVTVSPSVAPAPTWQRRDGGGSGRGGWSGGNNGGGWRGGGDRSEEVNRARMWTQDFAEGDGRLMRMKGATTSVGGQGSAAPGWWEPICEGLPFVMTKSNVVEPNGGCPYAQTKVNMSCTCITSMNTSSTWAFRLKFKASQPTSYPLTFDAANVLEVTTVSTLFLPPQVTTL</sequence>
<evidence type="ECO:0000313" key="3">
    <source>
        <dbReference type="Proteomes" id="UP001146120"/>
    </source>
</evidence>
<comment type="caution">
    <text evidence="2">The sequence shown here is derived from an EMBL/GenBank/DDBJ whole genome shotgun (WGS) entry which is preliminary data.</text>
</comment>
<dbReference type="Proteomes" id="UP001146120">
    <property type="component" value="Unassembled WGS sequence"/>
</dbReference>
<evidence type="ECO:0000256" key="1">
    <source>
        <dbReference type="SAM" id="MobiDB-lite"/>
    </source>
</evidence>